<keyword evidence="2" id="KW-1185">Reference proteome</keyword>
<evidence type="ECO:0000313" key="2">
    <source>
        <dbReference type="Proteomes" id="UP001494902"/>
    </source>
</evidence>
<dbReference type="Proteomes" id="UP001494902">
    <property type="component" value="Unassembled WGS sequence"/>
</dbReference>
<organism evidence="1 2">
    <name type="scientific">Pseudonocardia nematodicida</name>
    <dbReference type="NCBI Taxonomy" id="1206997"/>
    <lineage>
        <taxon>Bacteria</taxon>
        <taxon>Bacillati</taxon>
        <taxon>Actinomycetota</taxon>
        <taxon>Actinomycetes</taxon>
        <taxon>Pseudonocardiales</taxon>
        <taxon>Pseudonocardiaceae</taxon>
        <taxon>Pseudonocardia</taxon>
    </lineage>
</organism>
<evidence type="ECO:0008006" key="3">
    <source>
        <dbReference type="Google" id="ProtNLM"/>
    </source>
</evidence>
<sequence>MPIPDHDRPDAAEHARDLLFLAVAGDDELGGLGYGFASVVAAVPGAAEPDPDDDRDLLVLQWSAPMPRDRGRRCVQRVCLSIAGPAARRSPALVASALGRAGEVLREFPAPSPLILGVGPSRPRLYLGVEGRPVTTGFDVLTQGSPVPVA</sequence>
<protein>
    <recommendedName>
        <fullName evidence="3">DUF3168 domain-containing protein</fullName>
    </recommendedName>
</protein>
<proteinExistence type="predicted"/>
<reference evidence="1 2" key="1">
    <citation type="submission" date="2024-03" db="EMBL/GenBank/DDBJ databases">
        <title>Draft genome sequence of Pseudonocardia nematodicida JCM 31783.</title>
        <authorList>
            <person name="Butdee W."/>
            <person name="Duangmal K."/>
        </authorList>
    </citation>
    <scope>NUCLEOTIDE SEQUENCE [LARGE SCALE GENOMIC DNA]</scope>
    <source>
        <strain evidence="1 2">JCM 31783</strain>
    </source>
</reference>
<evidence type="ECO:0000313" key="1">
    <source>
        <dbReference type="EMBL" id="MEQ3553322.1"/>
    </source>
</evidence>
<comment type="caution">
    <text evidence="1">The sequence shown here is derived from an EMBL/GenBank/DDBJ whole genome shotgun (WGS) entry which is preliminary data.</text>
</comment>
<accession>A0ABV1KFT5</accession>
<name>A0ABV1KFT5_9PSEU</name>
<dbReference type="EMBL" id="JBEDNQ010000010">
    <property type="protein sequence ID" value="MEQ3553322.1"/>
    <property type="molecule type" value="Genomic_DNA"/>
</dbReference>
<gene>
    <name evidence="1" type="ORF">WIS52_22860</name>
</gene>
<dbReference type="RefSeq" id="WP_349300393.1">
    <property type="nucleotide sequence ID" value="NZ_JBEDNQ010000010.1"/>
</dbReference>